<proteinExistence type="predicted"/>
<dbReference type="AlphaFoldDB" id="A0A830C9G1"/>
<keyword evidence="3" id="KW-1185">Reference proteome</keyword>
<evidence type="ECO:0000259" key="1">
    <source>
        <dbReference type="Pfam" id="PF03478"/>
    </source>
</evidence>
<dbReference type="Pfam" id="PF03478">
    <property type="entry name" value="Beta-prop_KIB1-4"/>
    <property type="match status" value="1"/>
</dbReference>
<protein>
    <submittedName>
        <fullName evidence="2">Putative F-box protein at5g55150</fullName>
    </submittedName>
</protein>
<dbReference type="PANTHER" id="PTHR44259:SF108">
    <property type="entry name" value="F-BOX PROTEIN SKIP23-LIKE"/>
    <property type="match status" value="1"/>
</dbReference>
<dbReference type="Proteomes" id="UP000653305">
    <property type="component" value="Unassembled WGS sequence"/>
</dbReference>
<accession>A0A830C9G1</accession>
<organism evidence="2 3">
    <name type="scientific">Phtheirospermum japonicum</name>
    <dbReference type="NCBI Taxonomy" id="374723"/>
    <lineage>
        <taxon>Eukaryota</taxon>
        <taxon>Viridiplantae</taxon>
        <taxon>Streptophyta</taxon>
        <taxon>Embryophyta</taxon>
        <taxon>Tracheophyta</taxon>
        <taxon>Spermatophyta</taxon>
        <taxon>Magnoliopsida</taxon>
        <taxon>eudicotyledons</taxon>
        <taxon>Gunneridae</taxon>
        <taxon>Pentapetalae</taxon>
        <taxon>asterids</taxon>
        <taxon>lamiids</taxon>
        <taxon>Lamiales</taxon>
        <taxon>Orobanchaceae</taxon>
        <taxon>Orobanchaceae incertae sedis</taxon>
        <taxon>Phtheirospermum</taxon>
    </lineage>
</organism>
<evidence type="ECO:0000313" key="2">
    <source>
        <dbReference type="EMBL" id="GFP94832.1"/>
    </source>
</evidence>
<reference evidence="2" key="1">
    <citation type="submission" date="2020-07" db="EMBL/GenBank/DDBJ databases">
        <title>Ethylene signaling mediates host invasion by parasitic plants.</title>
        <authorList>
            <person name="Yoshida S."/>
        </authorList>
    </citation>
    <scope>NUCLEOTIDE SEQUENCE</scope>
    <source>
        <strain evidence="2">Okayama</strain>
    </source>
</reference>
<gene>
    <name evidence="2" type="ORF">PHJA_001627600</name>
</gene>
<evidence type="ECO:0000313" key="3">
    <source>
        <dbReference type="Proteomes" id="UP000653305"/>
    </source>
</evidence>
<dbReference type="InterPro" id="IPR005174">
    <property type="entry name" value="KIB1-4_b-propeller"/>
</dbReference>
<name>A0A830C9G1_9LAMI</name>
<dbReference type="SUPFAM" id="SSF50965">
    <property type="entry name" value="Galactose oxidase, central domain"/>
    <property type="match status" value="1"/>
</dbReference>
<dbReference type="InterPro" id="IPR050942">
    <property type="entry name" value="F-box_BR-signaling"/>
</dbReference>
<feature type="domain" description="KIB1-4 beta-propeller" evidence="1">
    <location>
        <begin position="83"/>
        <end position="256"/>
    </location>
</feature>
<dbReference type="OrthoDB" id="904034at2759"/>
<comment type="caution">
    <text evidence="2">The sequence shown here is derived from an EMBL/GenBank/DDBJ whole genome shotgun (WGS) entry which is preliminary data.</text>
</comment>
<sequence>MKSDHPNWVDLPIELWASISRKHVTSIHDYLSFRGVCRSWRSIYTFDNFDAAISRVPWLMYVSSGITEEEPGKYIYKKYTNLLDLSTNKVHKMLSLHPTDRKGYLSCGGWILCVSDGNGEVCLTHPMRPVRIQLPGLNTFPPDDRGRFIGKMVLSGSPMKNIDDDFVVMVIWGQCSKRLGFSRPGDKSWTAIDGGSSFSDILYHNGKLYAMNSNRAAVLECDIHGSNPTQLRQVFSLPYSGAYRPAVAASDDDLFIMIILI</sequence>
<dbReference type="PANTHER" id="PTHR44259">
    <property type="entry name" value="OS07G0183000 PROTEIN-RELATED"/>
    <property type="match status" value="1"/>
</dbReference>
<dbReference type="InterPro" id="IPR011043">
    <property type="entry name" value="Gal_Oxase/kelch_b-propeller"/>
</dbReference>
<dbReference type="EMBL" id="BMAC01000366">
    <property type="protein sequence ID" value="GFP94832.1"/>
    <property type="molecule type" value="Genomic_DNA"/>
</dbReference>